<reference evidence="2 3" key="1">
    <citation type="submission" date="2020-08" db="EMBL/GenBank/DDBJ databases">
        <title>Functional genomics of gut bacteria from endangered species of beetles.</title>
        <authorList>
            <person name="Carlos-Shanley C."/>
        </authorList>
    </citation>
    <scope>NUCLEOTIDE SEQUENCE [LARGE SCALE GENOMIC DNA]</scope>
    <source>
        <strain evidence="2 3">S00136</strain>
    </source>
</reference>
<name>A0A841NCD3_9FLAO</name>
<gene>
    <name evidence="2" type="ORF">HNP36_003791</name>
</gene>
<protein>
    <submittedName>
        <fullName evidence="2">Uncharacterized protein</fullName>
    </submittedName>
</protein>
<keyword evidence="1" id="KW-0472">Membrane</keyword>
<keyword evidence="1" id="KW-1133">Transmembrane helix</keyword>
<feature type="transmembrane region" description="Helical" evidence="1">
    <location>
        <begin position="28"/>
        <end position="45"/>
    </location>
</feature>
<evidence type="ECO:0000313" key="3">
    <source>
        <dbReference type="Proteomes" id="UP000589738"/>
    </source>
</evidence>
<keyword evidence="1" id="KW-0812">Transmembrane</keyword>
<feature type="transmembrane region" description="Helical" evidence="1">
    <location>
        <begin position="51"/>
        <end position="73"/>
    </location>
</feature>
<dbReference type="EMBL" id="JACHLC010000008">
    <property type="protein sequence ID" value="MBB6372673.1"/>
    <property type="molecule type" value="Genomic_DNA"/>
</dbReference>
<dbReference type="Proteomes" id="UP000589738">
    <property type="component" value="Unassembled WGS sequence"/>
</dbReference>
<dbReference type="RefSeq" id="WP_184167404.1">
    <property type="nucleotide sequence ID" value="NZ_JACHLC010000008.1"/>
</dbReference>
<dbReference type="AlphaFoldDB" id="A0A841NCD3"/>
<comment type="caution">
    <text evidence="2">The sequence shown here is derived from an EMBL/GenBank/DDBJ whole genome shotgun (WGS) entry which is preliminary data.</text>
</comment>
<organism evidence="2 3">
    <name type="scientific">Chryseobacterium shigense</name>
    <dbReference type="NCBI Taxonomy" id="297244"/>
    <lineage>
        <taxon>Bacteria</taxon>
        <taxon>Pseudomonadati</taxon>
        <taxon>Bacteroidota</taxon>
        <taxon>Flavobacteriia</taxon>
        <taxon>Flavobacteriales</taxon>
        <taxon>Weeksellaceae</taxon>
        <taxon>Chryseobacterium group</taxon>
        <taxon>Chryseobacterium</taxon>
    </lineage>
</organism>
<sequence length="181" mass="21225">MIVKTIESTDKKFIKLALYKENKRKIRAHLLYSVIVIGVLFYLINDGKGNAGFGISVVCLGISWIVFILIYIVTRLLRYMRLLNNSDVKLIEDECMVESKKIIPFSSGDSLNTSPNYIDHYFIFITIEPQQPTEKAIEVSYYDYLRIECNKRIQLHYYSKFEIIKEAIFNNEKIRIHSIQL</sequence>
<evidence type="ECO:0000313" key="2">
    <source>
        <dbReference type="EMBL" id="MBB6372673.1"/>
    </source>
</evidence>
<accession>A0A841NCD3</accession>
<proteinExistence type="predicted"/>
<keyword evidence="3" id="KW-1185">Reference proteome</keyword>
<evidence type="ECO:0000256" key="1">
    <source>
        <dbReference type="SAM" id="Phobius"/>
    </source>
</evidence>